<name>A0A7W2L461_PSEPU</name>
<protein>
    <submittedName>
        <fullName evidence="2">Beta-lactamase family protein</fullName>
    </submittedName>
</protein>
<organism evidence="2 3">
    <name type="scientific">Pseudomonas putida</name>
    <name type="common">Arthrobacter siderocapsulatus</name>
    <dbReference type="NCBI Taxonomy" id="303"/>
    <lineage>
        <taxon>Bacteria</taxon>
        <taxon>Pseudomonadati</taxon>
        <taxon>Pseudomonadota</taxon>
        <taxon>Gammaproteobacteria</taxon>
        <taxon>Pseudomonadales</taxon>
        <taxon>Pseudomonadaceae</taxon>
        <taxon>Pseudomonas</taxon>
    </lineage>
</organism>
<evidence type="ECO:0000259" key="1">
    <source>
        <dbReference type="Pfam" id="PF00144"/>
    </source>
</evidence>
<feature type="domain" description="Beta-lactamase-related" evidence="1">
    <location>
        <begin position="5"/>
        <end position="353"/>
    </location>
</feature>
<dbReference type="Pfam" id="PF00144">
    <property type="entry name" value="Beta-lactamase"/>
    <property type="match status" value="1"/>
</dbReference>
<dbReference type="SUPFAM" id="SSF56601">
    <property type="entry name" value="beta-lactamase/transpeptidase-like"/>
    <property type="match status" value="1"/>
</dbReference>
<reference evidence="2 3" key="1">
    <citation type="submission" date="2020-07" db="EMBL/GenBank/DDBJ databases">
        <title>Diversity of carbapenemase encoding genes among Pseudomonas putida group clinical isolates in a tertiary Brazilian hospital.</title>
        <authorList>
            <person name="Alberto-Lei F."/>
            <person name="Nodari C.S."/>
            <person name="Streling A.P."/>
            <person name="Paulino J.T."/>
            <person name="Bessa-Neto F.O."/>
            <person name="Cayo R."/>
            <person name="Gales A.C."/>
        </authorList>
    </citation>
    <scope>NUCLEOTIDE SEQUENCE [LARGE SCALE GENOMIC DNA]</scope>
    <source>
        <strain evidence="2 3">12464</strain>
    </source>
</reference>
<evidence type="ECO:0000313" key="3">
    <source>
        <dbReference type="Proteomes" id="UP000553948"/>
    </source>
</evidence>
<dbReference type="AlphaFoldDB" id="A0A7W2L461"/>
<evidence type="ECO:0000313" key="2">
    <source>
        <dbReference type="EMBL" id="MBA6118051.1"/>
    </source>
</evidence>
<accession>A0A7W2L461</accession>
<sequence length="370" mass="40037">MERLDELWRHQLDSGRIVGGVLLLAEEGEVRYASARGWADREGRQAAQRDTVFRLASLTKLLTSVVTLRLAELQCVELDGPVHTWLPDFRPRLADGRRPDISLHHLLSHTAGLGYGFEMATANHYAQAGISDGLDDVSFSLSENLRRLAEVPLLFEPGTRWRYSLATEVLGAVIEQASGLCLSQAVARWVTKPLGMRHTGFAYAAGLARPYKDAQGRPVPISDHDQLVLDTGCAQVSACRARRADAWPSAGAGLLGTADDYLRLLECLRLGGSPLLTPQSTALLTTDALKGLPMASRGQGWGFGLGPAVLTDRQAAGQRHASGTWGWCGLYGCHYWVDPQARMSLVALTNTAVAGAWGALADSIVDAIYR</sequence>
<dbReference type="InterPro" id="IPR001466">
    <property type="entry name" value="Beta-lactam-related"/>
</dbReference>
<dbReference type="InterPro" id="IPR012338">
    <property type="entry name" value="Beta-lactam/transpept-like"/>
</dbReference>
<dbReference type="PANTHER" id="PTHR43283">
    <property type="entry name" value="BETA-LACTAMASE-RELATED"/>
    <property type="match status" value="1"/>
</dbReference>
<dbReference type="Gene3D" id="3.40.710.10">
    <property type="entry name" value="DD-peptidase/beta-lactamase superfamily"/>
    <property type="match status" value="1"/>
</dbReference>
<comment type="caution">
    <text evidence="2">The sequence shown here is derived from an EMBL/GenBank/DDBJ whole genome shotgun (WGS) entry which is preliminary data.</text>
</comment>
<dbReference type="PANTHER" id="PTHR43283:SF3">
    <property type="entry name" value="BETA-LACTAMASE FAMILY PROTEIN (AFU_ORTHOLOGUE AFUA_5G07500)"/>
    <property type="match status" value="1"/>
</dbReference>
<dbReference type="EMBL" id="JACGDG010000019">
    <property type="protein sequence ID" value="MBA6118051.1"/>
    <property type="molecule type" value="Genomic_DNA"/>
</dbReference>
<dbReference type="Proteomes" id="UP000553948">
    <property type="component" value="Unassembled WGS sequence"/>
</dbReference>
<dbReference type="RefSeq" id="WP_182387616.1">
    <property type="nucleotide sequence ID" value="NZ_JACGDG010000019.1"/>
</dbReference>
<proteinExistence type="predicted"/>
<gene>
    <name evidence="2" type="ORF">H4C47_20250</name>
</gene>
<dbReference type="InterPro" id="IPR050789">
    <property type="entry name" value="Diverse_Enzym_Activities"/>
</dbReference>